<feature type="region of interest" description="Disordered" evidence="1">
    <location>
        <begin position="1"/>
        <end position="21"/>
    </location>
</feature>
<reference evidence="2 3" key="1">
    <citation type="journal article" date="2023" name="Nucleic Acids Res.">
        <title>The hologenome of Daphnia magna reveals possible DNA methylation and microbiome-mediated evolution of the host genome.</title>
        <authorList>
            <person name="Chaturvedi A."/>
            <person name="Li X."/>
            <person name="Dhandapani V."/>
            <person name="Marshall H."/>
            <person name="Kissane S."/>
            <person name="Cuenca-Cambronero M."/>
            <person name="Asole G."/>
            <person name="Calvet F."/>
            <person name="Ruiz-Romero M."/>
            <person name="Marangio P."/>
            <person name="Guigo R."/>
            <person name="Rago D."/>
            <person name="Mirbahai L."/>
            <person name="Eastwood N."/>
            <person name="Colbourne J.K."/>
            <person name="Zhou J."/>
            <person name="Mallon E."/>
            <person name="Orsini L."/>
        </authorList>
    </citation>
    <scope>NUCLEOTIDE SEQUENCE [LARGE SCALE GENOMIC DNA]</scope>
    <source>
        <strain evidence="2">LRV0_1</strain>
    </source>
</reference>
<evidence type="ECO:0000313" key="2">
    <source>
        <dbReference type="EMBL" id="KAK4014008.1"/>
    </source>
</evidence>
<organism evidence="2 3">
    <name type="scientific">Daphnia magna</name>
    <dbReference type="NCBI Taxonomy" id="35525"/>
    <lineage>
        <taxon>Eukaryota</taxon>
        <taxon>Metazoa</taxon>
        <taxon>Ecdysozoa</taxon>
        <taxon>Arthropoda</taxon>
        <taxon>Crustacea</taxon>
        <taxon>Branchiopoda</taxon>
        <taxon>Diplostraca</taxon>
        <taxon>Cladocera</taxon>
        <taxon>Anomopoda</taxon>
        <taxon>Daphniidae</taxon>
        <taxon>Daphnia</taxon>
    </lineage>
</organism>
<comment type="caution">
    <text evidence="2">The sequence shown here is derived from an EMBL/GenBank/DDBJ whole genome shotgun (WGS) entry which is preliminary data.</text>
</comment>
<feature type="non-terminal residue" evidence="2">
    <location>
        <position position="1"/>
    </location>
</feature>
<name>A0ABQ9ZM45_9CRUS</name>
<dbReference type="Proteomes" id="UP001234178">
    <property type="component" value="Unassembled WGS sequence"/>
</dbReference>
<sequence>YISPISTQQRGARSETLEEELTENKRTLTTHKTIRLNCDIKNGFSLTMSLLSI</sequence>
<proteinExistence type="predicted"/>
<feature type="compositionally biased region" description="Polar residues" evidence="1">
    <location>
        <begin position="1"/>
        <end position="11"/>
    </location>
</feature>
<accession>A0ABQ9ZM45</accession>
<evidence type="ECO:0000313" key="3">
    <source>
        <dbReference type="Proteomes" id="UP001234178"/>
    </source>
</evidence>
<gene>
    <name evidence="2" type="ORF">OUZ56_026554</name>
</gene>
<feature type="compositionally biased region" description="Basic and acidic residues" evidence="1">
    <location>
        <begin position="12"/>
        <end position="21"/>
    </location>
</feature>
<dbReference type="EMBL" id="JAOYFB010000004">
    <property type="protein sequence ID" value="KAK4014008.1"/>
    <property type="molecule type" value="Genomic_DNA"/>
</dbReference>
<protein>
    <submittedName>
        <fullName evidence="2">Uncharacterized protein</fullName>
    </submittedName>
</protein>
<keyword evidence="3" id="KW-1185">Reference proteome</keyword>
<evidence type="ECO:0000256" key="1">
    <source>
        <dbReference type="SAM" id="MobiDB-lite"/>
    </source>
</evidence>